<dbReference type="Proteomes" id="UP001152797">
    <property type="component" value="Unassembled WGS sequence"/>
</dbReference>
<comment type="caution">
    <text evidence="1">The sequence shown here is derived from an EMBL/GenBank/DDBJ whole genome shotgun (WGS) entry which is preliminary data.</text>
</comment>
<dbReference type="EMBL" id="CAMXCT020001258">
    <property type="protein sequence ID" value="CAL1141722.1"/>
    <property type="molecule type" value="Genomic_DNA"/>
</dbReference>
<reference evidence="2" key="2">
    <citation type="submission" date="2024-04" db="EMBL/GenBank/DDBJ databases">
        <authorList>
            <person name="Chen Y."/>
            <person name="Shah S."/>
            <person name="Dougan E. K."/>
            <person name="Thang M."/>
            <person name="Chan C."/>
        </authorList>
    </citation>
    <scope>NUCLEOTIDE SEQUENCE [LARGE SCALE GENOMIC DNA]</scope>
</reference>
<name>A0A9P1CBY0_9DINO</name>
<sequence length="90" mass="10081">MTEGDTVILHVRNFDGLMDEDVKVRIGLVVVPSVTVTESSVMQVMVGWKGWADFAPFLELPYPQQQDNLMMQFDTLNEAPLVEIWADPAG</sequence>
<proteinExistence type="predicted"/>
<organism evidence="1">
    <name type="scientific">Cladocopium goreaui</name>
    <dbReference type="NCBI Taxonomy" id="2562237"/>
    <lineage>
        <taxon>Eukaryota</taxon>
        <taxon>Sar</taxon>
        <taxon>Alveolata</taxon>
        <taxon>Dinophyceae</taxon>
        <taxon>Suessiales</taxon>
        <taxon>Symbiodiniaceae</taxon>
        <taxon>Cladocopium</taxon>
    </lineage>
</organism>
<evidence type="ECO:0000313" key="1">
    <source>
        <dbReference type="EMBL" id="CAI3988347.1"/>
    </source>
</evidence>
<gene>
    <name evidence="1" type="ORF">C1SCF055_LOCUS15539</name>
</gene>
<protein>
    <submittedName>
        <fullName evidence="1">Uncharacterized protein</fullName>
    </submittedName>
</protein>
<dbReference type="AlphaFoldDB" id="A0A9P1CBY0"/>
<accession>A0A9P1CBY0</accession>
<reference evidence="1" key="1">
    <citation type="submission" date="2022-10" db="EMBL/GenBank/DDBJ databases">
        <authorList>
            <person name="Chen Y."/>
            <person name="Dougan E. K."/>
            <person name="Chan C."/>
            <person name="Rhodes N."/>
            <person name="Thang M."/>
        </authorList>
    </citation>
    <scope>NUCLEOTIDE SEQUENCE</scope>
</reference>
<keyword evidence="3" id="KW-1185">Reference proteome</keyword>
<dbReference type="EMBL" id="CAMXCT030001258">
    <property type="protein sequence ID" value="CAL4775659.1"/>
    <property type="molecule type" value="Genomic_DNA"/>
</dbReference>
<evidence type="ECO:0000313" key="3">
    <source>
        <dbReference type="Proteomes" id="UP001152797"/>
    </source>
</evidence>
<dbReference type="EMBL" id="CAMXCT010001258">
    <property type="protein sequence ID" value="CAI3988347.1"/>
    <property type="molecule type" value="Genomic_DNA"/>
</dbReference>
<evidence type="ECO:0000313" key="2">
    <source>
        <dbReference type="EMBL" id="CAL1141722.1"/>
    </source>
</evidence>